<name>A1CMH9_ASPCL</name>
<protein>
    <submittedName>
        <fullName evidence="1">Uncharacterized protein</fullName>
    </submittedName>
</protein>
<dbReference type="KEGG" id="act:ACLA_097010"/>
<dbReference type="HOGENOM" id="CLU_1517527_0_0_1"/>
<gene>
    <name evidence="1" type="ORF">ACLA_097010</name>
</gene>
<dbReference type="EMBL" id="DS027058">
    <property type="protein sequence ID" value="EAW08766.1"/>
    <property type="molecule type" value="Genomic_DNA"/>
</dbReference>
<dbReference type="OMA" id="APNWDRT"/>
<dbReference type="VEuPathDB" id="FungiDB:ACLA_097010"/>
<proteinExistence type="predicted"/>
<evidence type="ECO:0000313" key="2">
    <source>
        <dbReference type="Proteomes" id="UP000006701"/>
    </source>
</evidence>
<organism evidence="1 2">
    <name type="scientific">Aspergillus clavatus (strain ATCC 1007 / CBS 513.65 / DSM 816 / NCTC 3887 / NRRL 1 / QM 1276 / 107)</name>
    <dbReference type="NCBI Taxonomy" id="344612"/>
    <lineage>
        <taxon>Eukaryota</taxon>
        <taxon>Fungi</taxon>
        <taxon>Dikarya</taxon>
        <taxon>Ascomycota</taxon>
        <taxon>Pezizomycotina</taxon>
        <taxon>Eurotiomycetes</taxon>
        <taxon>Eurotiomycetidae</taxon>
        <taxon>Eurotiales</taxon>
        <taxon>Aspergillaceae</taxon>
        <taxon>Aspergillus</taxon>
        <taxon>Aspergillus subgen. Fumigati</taxon>
    </lineage>
</organism>
<dbReference type="OrthoDB" id="4410922at2759"/>
<dbReference type="RefSeq" id="XP_001270192.1">
    <property type="nucleotide sequence ID" value="XM_001270191.1"/>
</dbReference>
<dbReference type="Proteomes" id="UP000006701">
    <property type="component" value="Unassembled WGS sequence"/>
</dbReference>
<keyword evidence="2" id="KW-1185">Reference proteome</keyword>
<dbReference type="GeneID" id="4702214"/>
<dbReference type="AlphaFoldDB" id="A1CMH9"/>
<accession>A1CMH9</accession>
<reference evidence="1 2" key="1">
    <citation type="journal article" date="2008" name="PLoS Genet.">
        <title>Genomic islands in the pathogenic filamentous fungus Aspergillus fumigatus.</title>
        <authorList>
            <person name="Fedorova N.D."/>
            <person name="Khaldi N."/>
            <person name="Joardar V.S."/>
            <person name="Maiti R."/>
            <person name="Amedeo P."/>
            <person name="Anderson M.J."/>
            <person name="Crabtree J."/>
            <person name="Silva J.C."/>
            <person name="Badger J.H."/>
            <person name="Albarraq A."/>
            <person name="Angiuoli S."/>
            <person name="Bussey H."/>
            <person name="Bowyer P."/>
            <person name="Cotty P.J."/>
            <person name="Dyer P.S."/>
            <person name="Egan A."/>
            <person name="Galens K."/>
            <person name="Fraser-Liggett C.M."/>
            <person name="Haas B.J."/>
            <person name="Inman J.M."/>
            <person name="Kent R."/>
            <person name="Lemieux S."/>
            <person name="Malavazi I."/>
            <person name="Orvis J."/>
            <person name="Roemer T."/>
            <person name="Ronning C.M."/>
            <person name="Sundaram J.P."/>
            <person name="Sutton G."/>
            <person name="Turner G."/>
            <person name="Venter J.C."/>
            <person name="White O.R."/>
            <person name="Whitty B.R."/>
            <person name="Youngman P."/>
            <person name="Wolfe K.H."/>
            <person name="Goldman G.H."/>
            <person name="Wortman J.R."/>
            <person name="Jiang B."/>
            <person name="Denning D.W."/>
            <person name="Nierman W.C."/>
        </authorList>
    </citation>
    <scope>NUCLEOTIDE SEQUENCE [LARGE SCALE GENOMIC DNA]</scope>
    <source>
        <strain evidence="2">ATCC 1007 / CBS 513.65 / DSM 816 / NCTC 3887 / NRRL 1</strain>
    </source>
</reference>
<evidence type="ECO:0000313" key="1">
    <source>
        <dbReference type="EMBL" id="EAW08766.1"/>
    </source>
</evidence>
<sequence length="177" mass="19624">MTINILLFQPVSYGKTIPLCILSLRQAECLGSCVLCSLWETKPQEANAMAYNGNFVNPMTTTELDEDSCVLYQTGYRPNQEGQRTWWVWIPLVGTFGSDFQLLGAMIESIARGHASLAPNWDRTSAGGVWYDFDCASDILDEKTLFGLATDDLQNRLENEMASSVGHAGQKPAMGFR</sequence>